<evidence type="ECO:0000256" key="6">
    <source>
        <dbReference type="ARBA" id="ARBA00023125"/>
    </source>
</evidence>
<dbReference type="STRING" id="1798705.A2563_01525"/>
<dbReference type="Gene3D" id="2.30.30.940">
    <property type="match status" value="1"/>
</dbReference>
<keyword evidence="3" id="KW-0378">Hydrolase</keyword>
<keyword evidence="2" id="KW-0227">DNA damage</keyword>
<dbReference type="CDD" id="cd18037">
    <property type="entry name" value="DEXSc_Pif1_like"/>
    <property type="match status" value="1"/>
</dbReference>
<dbReference type="Proteomes" id="UP000176634">
    <property type="component" value="Unassembled WGS sequence"/>
</dbReference>
<proteinExistence type="predicted"/>
<gene>
    <name evidence="11" type="ORF">A2563_01525</name>
</gene>
<evidence type="ECO:0000256" key="9">
    <source>
        <dbReference type="SAM" id="MobiDB-lite"/>
    </source>
</evidence>
<dbReference type="Gene3D" id="3.40.50.300">
    <property type="entry name" value="P-loop containing nucleotide triphosphate hydrolases"/>
    <property type="match status" value="1"/>
</dbReference>
<dbReference type="EMBL" id="MFRA01000001">
    <property type="protein sequence ID" value="OGH93266.1"/>
    <property type="molecule type" value="Genomic_DNA"/>
</dbReference>
<keyword evidence="5" id="KW-0067">ATP-binding</keyword>
<dbReference type="InterPro" id="IPR049163">
    <property type="entry name" value="Pif1-like_2B_dom"/>
</dbReference>
<dbReference type="InterPro" id="IPR010285">
    <property type="entry name" value="DNA_helicase_pif1-like_DEAD"/>
</dbReference>
<dbReference type="InterPro" id="IPR003593">
    <property type="entry name" value="AAA+_ATPase"/>
</dbReference>
<feature type="domain" description="AAA+ ATPase" evidence="10">
    <location>
        <begin position="12"/>
        <end position="159"/>
    </location>
</feature>
<dbReference type="PANTHER" id="PTHR47642">
    <property type="entry name" value="ATP-DEPENDENT DNA HELICASE"/>
    <property type="match status" value="1"/>
</dbReference>
<keyword evidence="7" id="KW-0234">DNA repair</keyword>
<dbReference type="Pfam" id="PF05970">
    <property type="entry name" value="PIF1"/>
    <property type="match status" value="1"/>
</dbReference>
<sequence length="555" mass="62136">MTQEQALEILKTGANVFLTGEPGAGKTHTINEYARYLRARSIEPSITASTGIAATHLGGMTIYSWSGIGIRKYLDKYELDKISTTEYLAKRIRRAKVLIIDEVSMLSPETLDMVDVVCRSIRQNNEAFGALQVIFVGDFFQLPPIVRNEFDQNSQSSMLQTPKARFAYDSGAWQRAKPMICYLTEQHRQDDDVFLQILSAIRNNSFGAEHLAEVKKRRVGADTGPEKAVKLYTHNINVDRTNDAMLATFVNRPVTFSMYTKGSPSLVASLQKGCLSPATLILKAGAKVMFTKNNPKEGFVNGTLGTVEGFDSYVGLPIIRTNDGRKITVEKMEWSVEENGKIRAKIEQVPLRLAWAITVHKSQGMSLEEAIMDLTDVFEFGQGYVALSRVRRLSGLYLLGWNERAFQVHPEVLAKDIDFRASSDGAQEAFGKIPKEELETMHKNFMKVCGGDIKEKPVADLESGDEIKYAPVNGNDYVPGKKKNKSSKKEKGHGFDKIREKHPNAFRPWSKEQDEELREFFSNGIPIEELSKTFGRKTGAITMRLVKLGLVEEGE</sequence>
<reference evidence="11 12" key="1">
    <citation type="journal article" date="2016" name="Nat. Commun.">
        <title>Thousands of microbial genomes shed light on interconnected biogeochemical processes in an aquifer system.</title>
        <authorList>
            <person name="Anantharaman K."/>
            <person name="Brown C.T."/>
            <person name="Hug L.A."/>
            <person name="Sharon I."/>
            <person name="Castelle C.J."/>
            <person name="Probst A.J."/>
            <person name="Thomas B.C."/>
            <person name="Singh A."/>
            <person name="Wilkins M.J."/>
            <person name="Karaoz U."/>
            <person name="Brodie E.L."/>
            <person name="Williams K.H."/>
            <person name="Hubbard S.S."/>
            <person name="Banfield J.F."/>
        </authorList>
    </citation>
    <scope>NUCLEOTIDE SEQUENCE [LARGE SCALE GENOMIC DNA]</scope>
</reference>
<dbReference type="CDD" id="cd18809">
    <property type="entry name" value="SF1_C_RecD"/>
    <property type="match status" value="1"/>
</dbReference>
<dbReference type="GO" id="GO:0006281">
    <property type="term" value="P:DNA repair"/>
    <property type="evidence" value="ECO:0007669"/>
    <property type="project" value="InterPro"/>
</dbReference>
<dbReference type="Pfam" id="PF21530">
    <property type="entry name" value="Pif1_2B_dom"/>
    <property type="match status" value="1"/>
</dbReference>
<evidence type="ECO:0000259" key="10">
    <source>
        <dbReference type="SMART" id="SM00382"/>
    </source>
</evidence>
<evidence type="ECO:0000256" key="8">
    <source>
        <dbReference type="ARBA" id="ARBA00023235"/>
    </source>
</evidence>
<evidence type="ECO:0000256" key="7">
    <source>
        <dbReference type="ARBA" id="ARBA00023204"/>
    </source>
</evidence>
<organism evidence="11 12">
    <name type="scientific">Candidatus Magasanikbacteria bacterium RIFOXYD1_FULL_40_23</name>
    <dbReference type="NCBI Taxonomy" id="1798705"/>
    <lineage>
        <taxon>Bacteria</taxon>
        <taxon>Candidatus Magasanikiibacteriota</taxon>
    </lineage>
</organism>
<evidence type="ECO:0000256" key="4">
    <source>
        <dbReference type="ARBA" id="ARBA00022806"/>
    </source>
</evidence>
<dbReference type="InterPro" id="IPR051055">
    <property type="entry name" value="PIF1_helicase"/>
</dbReference>
<keyword evidence="1" id="KW-0547">Nucleotide-binding</keyword>
<dbReference type="AlphaFoldDB" id="A0A1F6PAT2"/>
<keyword evidence="8" id="KW-0413">Isomerase</keyword>
<evidence type="ECO:0000313" key="12">
    <source>
        <dbReference type="Proteomes" id="UP000176634"/>
    </source>
</evidence>
<evidence type="ECO:0000313" key="11">
    <source>
        <dbReference type="EMBL" id="OGH93266.1"/>
    </source>
</evidence>
<dbReference type="SUPFAM" id="SSF52540">
    <property type="entry name" value="P-loop containing nucleoside triphosphate hydrolases"/>
    <property type="match status" value="2"/>
</dbReference>
<dbReference type="PANTHER" id="PTHR47642:SF5">
    <property type="entry name" value="ATP-DEPENDENT DNA HELICASE"/>
    <property type="match status" value="1"/>
</dbReference>
<comment type="caution">
    <text evidence="11">The sequence shown here is derived from an EMBL/GenBank/DDBJ whole genome shotgun (WGS) entry which is preliminary data.</text>
</comment>
<evidence type="ECO:0000256" key="1">
    <source>
        <dbReference type="ARBA" id="ARBA00022741"/>
    </source>
</evidence>
<feature type="region of interest" description="Disordered" evidence="9">
    <location>
        <begin position="472"/>
        <end position="495"/>
    </location>
</feature>
<dbReference type="GO" id="GO:0000723">
    <property type="term" value="P:telomere maintenance"/>
    <property type="evidence" value="ECO:0007669"/>
    <property type="project" value="InterPro"/>
</dbReference>
<dbReference type="GO" id="GO:0003678">
    <property type="term" value="F:DNA helicase activity"/>
    <property type="evidence" value="ECO:0007669"/>
    <property type="project" value="InterPro"/>
</dbReference>
<protein>
    <recommendedName>
        <fullName evidence="10">AAA+ ATPase domain-containing protein</fullName>
    </recommendedName>
</protein>
<dbReference type="SMART" id="SM00382">
    <property type="entry name" value="AAA"/>
    <property type="match status" value="1"/>
</dbReference>
<keyword evidence="4" id="KW-0347">Helicase</keyword>
<dbReference type="InterPro" id="IPR027417">
    <property type="entry name" value="P-loop_NTPase"/>
</dbReference>
<keyword evidence="6" id="KW-0238">DNA-binding</keyword>
<evidence type="ECO:0000256" key="5">
    <source>
        <dbReference type="ARBA" id="ARBA00022840"/>
    </source>
</evidence>
<name>A0A1F6PAT2_9BACT</name>
<evidence type="ECO:0000256" key="2">
    <source>
        <dbReference type="ARBA" id="ARBA00022763"/>
    </source>
</evidence>
<evidence type="ECO:0000256" key="3">
    <source>
        <dbReference type="ARBA" id="ARBA00022801"/>
    </source>
</evidence>
<accession>A0A1F6PAT2</accession>